<evidence type="ECO:0000256" key="6">
    <source>
        <dbReference type="SAM" id="MobiDB-lite"/>
    </source>
</evidence>
<feature type="region of interest" description="Disordered" evidence="6">
    <location>
        <begin position="1"/>
        <end position="27"/>
    </location>
</feature>
<dbReference type="Gene3D" id="3.20.20.70">
    <property type="entry name" value="Aldolase class I"/>
    <property type="match status" value="1"/>
</dbReference>
<dbReference type="PROSITE" id="PS51349">
    <property type="entry name" value="FMN_HYDROXY_ACID_DH_2"/>
    <property type="match status" value="1"/>
</dbReference>
<dbReference type="SUPFAM" id="SSF51395">
    <property type="entry name" value="FMN-linked oxidoreductases"/>
    <property type="match status" value="1"/>
</dbReference>
<dbReference type="PANTHER" id="PTHR10578:SF107">
    <property type="entry name" value="2-HYDROXYACID OXIDASE 1"/>
    <property type="match status" value="1"/>
</dbReference>
<evidence type="ECO:0000313" key="9">
    <source>
        <dbReference type="Proteomes" id="UP000245444"/>
    </source>
</evidence>
<name>A0A2U8WRR7_9HYPH</name>
<feature type="compositionally biased region" description="Basic and acidic residues" evidence="6">
    <location>
        <begin position="1"/>
        <end position="17"/>
    </location>
</feature>
<dbReference type="InterPro" id="IPR037396">
    <property type="entry name" value="FMN_HAD"/>
</dbReference>
<sequence length="528" mass="57199">MVQRPLRDHRGHDGDARRHARPEQGTGGARQLLLALLAHRLVDDRGARRRAFLDLAAFPVVPLRHRPAARAAREGLDAGSTRGICRRSIRRAPRATRQRTGRENRQGRAIVDADERQTGRAIAHRPSSALTPPPAVPAKAPAPTRLAARLQRAHAVADLRAQAARRLPRAVFDFIDGGAEDERTLRDNVEAFDAWMLMPRVGIDVGTRDLSRSILGTRSSLPLMMAPTGLAGFFWPDGEVAGARAAARAGIPYCLSTNSVGSIEHVAEGAPEGERWFQLYFLRDRDWMQALLSRAAASRYRVLCLTVDLAVQGRRERDLRNAFTMPLKPRLSTALDLARRPAWLAGAARSRLGFGNFETAGGGFTSVAQHVASLFDPSANWDDIARIRDRWRGPMALKGLLHPADAERALALGIEAVIVSNHGGRQLDDVPAAIEALPDVAAAVAGRAEIILDGGVRRGTDVIKALALGATACSLGRPFLWGLSAGGGEGVSRVVEIFRNEIDNAMTLLGTPTLDAITPDHVRARRGR</sequence>
<keyword evidence="2" id="KW-0285">Flavoprotein</keyword>
<evidence type="ECO:0000259" key="7">
    <source>
        <dbReference type="PROSITE" id="PS51349"/>
    </source>
</evidence>
<evidence type="ECO:0000256" key="1">
    <source>
        <dbReference type="ARBA" id="ARBA00001917"/>
    </source>
</evidence>
<evidence type="ECO:0000313" key="8">
    <source>
        <dbReference type="EMBL" id="AWN48985.1"/>
    </source>
</evidence>
<dbReference type="PANTHER" id="PTHR10578">
    <property type="entry name" value="S -2-HYDROXY-ACID OXIDASE-RELATED"/>
    <property type="match status" value="1"/>
</dbReference>
<dbReference type="KEGG" id="mtea:DK419_23670"/>
<dbReference type="Proteomes" id="UP000245444">
    <property type="component" value="Chromosome"/>
</dbReference>
<protein>
    <recommendedName>
        <fullName evidence="7">FMN hydroxy acid dehydrogenase domain-containing protein</fullName>
    </recommendedName>
</protein>
<dbReference type="AlphaFoldDB" id="A0A2U8WRR7"/>
<evidence type="ECO:0000256" key="3">
    <source>
        <dbReference type="ARBA" id="ARBA00022643"/>
    </source>
</evidence>
<dbReference type="CDD" id="cd02809">
    <property type="entry name" value="alpha_hydroxyacid_oxid_FMN"/>
    <property type="match status" value="1"/>
</dbReference>
<evidence type="ECO:0000256" key="2">
    <source>
        <dbReference type="ARBA" id="ARBA00022630"/>
    </source>
</evidence>
<organism evidence="8 9">
    <name type="scientific">Methylobacterium terrae</name>
    <dbReference type="NCBI Taxonomy" id="2202827"/>
    <lineage>
        <taxon>Bacteria</taxon>
        <taxon>Pseudomonadati</taxon>
        <taxon>Pseudomonadota</taxon>
        <taxon>Alphaproteobacteria</taxon>
        <taxon>Hyphomicrobiales</taxon>
        <taxon>Methylobacteriaceae</taxon>
        <taxon>Methylobacterium</taxon>
    </lineage>
</organism>
<gene>
    <name evidence="8" type="ORF">DK419_23670</name>
</gene>
<dbReference type="Pfam" id="PF01070">
    <property type="entry name" value="FMN_dh"/>
    <property type="match status" value="1"/>
</dbReference>
<dbReference type="PROSITE" id="PS00557">
    <property type="entry name" value="FMN_HYDROXY_ACID_DH_1"/>
    <property type="match status" value="1"/>
</dbReference>
<dbReference type="GO" id="GO:0005886">
    <property type="term" value="C:plasma membrane"/>
    <property type="evidence" value="ECO:0007669"/>
    <property type="project" value="TreeGrafter"/>
</dbReference>
<dbReference type="InterPro" id="IPR008259">
    <property type="entry name" value="FMN_hydac_DH_AS"/>
</dbReference>
<dbReference type="GO" id="GO:0010181">
    <property type="term" value="F:FMN binding"/>
    <property type="evidence" value="ECO:0007669"/>
    <property type="project" value="InterPro"/>
</dbReference>
<comment type="similarity">
    <text evidence="5">Belongs to the FMN-dependent alpha-hydroxy acid dehydrogenase family.</text>
</comment>
<accession>A0A2U8WRR7</accession>
<keyword evidence="9" id="KW-1185">Reference proteome</keyword>
<dbReference type="EMBL" id="CP029553">
    <property type="protein sequence ID" value="AWN48985.1"/>
    <property type="molecule type" value="Genomic_DNA"/>
</dbReference>
<keyword evidence="4" id="KW-0560">Oxidoreductase</keyword>
<dbReference type="FunFam" id="3.20.20.70:FF:000029">
    <property type="entry name" value="L-lactate dehydrogenase"/>
    <property type="match status" value="1"/>
</dbReference>
<dbReference type="InterPro" id="IPR000262">
    <property type="entry name" value="FMN-dep_DH"/>
</dbReference>
<feature type="domain" description="FMN hydroxy acid dehydrogenase" evidence="7">
    <location>
        <begin position="148"/>
        <end position="527"/>
    </location>
</feature>
<evidence type="ECO:0000256" key="5">
    <source>
        <dbReference type="ARBA" id="ARBA00024042"/>
    </source>
</evidence>
<evidence type="ECO:0000256" key="4">
    <source>
        <dbReference type="ARBA" id="ARBA00023002"/>
    </source>
</evidence>
<proteinExistence type="inferred from homology"/>
<dbReference type="InterPro" id="IPR012133">
    <property type="entry name" value="Alpha-hydoxy_acid_DH_FMN"/>
</dbReference>
<dbReference type="GO" id="GO:0004459">
    <property type="term" value="F:L-lactate dehydrogenase (NAD+) activity"/>
    <property type="evidence" value="ECO:0007669"/>
    <property type="project" value="TreeGrafter"/>
</dbReference>
<comment type="cofactor">
    <cofactor evidence="1">
        <name>FMN</name>
        <dbReference type="ChEBI" id="CHEBI:58210"/>
    </cofactor>
</comment>
<dbReference type="GO" id="GO:0009060">
    <property type="term" value="P:aerobic respiration"/>
    <property type="evidence" value="ECO:0007669"/>
    <property type="project" value="TreeGrafter"/>
</dbReference>
<dbReference type="InterPro" id="IPR013785">
    <property type="entry name" value="Aldolase_TIM"/>
</dbReference>
<reference evidence="8 9" key="1">
    <citation type="submission" date="2018-05" db="EMBL/GenBank/DDBJ databases">
        <title>Complete Genome Sequence of Methylobacterium sp. 17Sr1-28.</title>
        <authorList>
            <person name="Srinivasan S."/>
        </authorList>
    </citation>
    <scope>NUCLEOTIDE SEQUENCE [LARGE SCALE GENOMIC DNA]</scope>
    <source>
        <strain evidence="8 9">17Sr1-28</strain>
    </source>
</reference>
<dbReference type="OrthoDB" id="9770452at2"/>
<keyword evidence="3" id="KW-0288">FMN</keyword>